<dbReference type="AlphaFoldDB" id="G7WNV2"/>
<dbReference type="Gene3D" id="3.90.25.10">
    <property type="entry name" value="UDP-galactose 4-epimerase, domain 1"/>
    <property type="match status" value="1"/>
</dbReference>
<comment type="similarity">
    <text evidence="1">Belongs to the NAD(P)-dependent epimerase/dehydratase family.</text>
</comment>
<dbReference type="HOGENOM" id="CLU_007383_1_7_2"/>
<evidence type="ECO:0000313" key="4">
    <source>
        <dbReference type="Proteomes" id="UP000005877"/>
    </source>
</evidence>
<dbReference type="Proteomes" id="UP000005877">
    <property type="component" value="Chromosome"/>
</dbReference>
<dbReference type="Gene3D" id="3.40.50.720">
    <property type="entry name" value="NAD(P)-binding Rossmann-like Domain"/>
    <property type="match status" value="1"/>
</dbReference>
<dbReference type="InterPro" id="IPR036291">
    <property type="entry name" value="NAD(P)-bd_dom_sf"/>
</dbReference>
<organism evidence="3 4">
    <name type="scientific">Methanothrix harundinacea (strain 6Ac)</name>
    <name type="common">Methanosaeta harundinacea</name>
    <dbReference type="NCBI Taxonomy" id="1110509"/>
    <lineage>
        <taxon>Archaea</taxon>
        <taxon>Methanobacteriati</taxon>
        <taxon>Methanobacteriota</taxon>
        <taxon>Stenosarchaea group</taxon>
        <taxon>Methanomicrobia</taxon>
        <taxon>Methanotrichales</taxon>
        <taxon>Methanotrichaceae</taxon>
        <taxon>Methanothrix</taxon>
    </lineage>
</organism>
<keyword evidence="4" id="KW-1185">Reference proteome</keyword>
<feature type="domain" description="NAD-dependent epimerase/dehydratase" evidence="2">
    <location>
        <begin position="1"/>
        <end position="233"/>
    </location>
</feature>
<evidence type="ECO:0000259" key="2">
    <source>
        <dbReference type="Pfam" id="PF01370"/>
    </source>
</evidence>
<dbReference type="KEGG" id="mhi:Mhar_1348"/>
<dbReference type="Pfam" id="PF01370">
    <property type="entry name" value="Epimerase"/>
    <property type="match status" value="1"/>
</dbReference>
<dbReference type="PANTHER" id="PTHR43000">
    <property type="entry name" value="DTDP-D-GLUCOSE 4,6-DEHYDRATASE-RELATED"/>
    <property type="match status" value="1"/>
</dbReference>
<sequence>MTGGAGFIGSHLVDRLIDYNRVTVLDNFSSGKAEHIEDHLKNPNFTLVEGDLLDRKAVEAALKGCDLVFHLAANPDVKVGAEDSKTHLHQNVIATYNLLESMRLRGVAEIAFTSTSTVYGEAGIVPTPEGYGPLLPISLYGASKLACEALISAFCGTFDMRSWIFRFANIVGDRGTHGVIVDFINKLTASPAELLILGSGRQRKSYLLVDDCIEAMVYAVARAGGRVNVFNVGSADSVDVTEIADVVVEKMKLSGVRYRYTGGIEGRGWRGDVRTMLLSIEALEELGWRPKYSSRESIERAAEALLRPR</sequence>
<dbReference type="InterPro" id="IPR001509">
    <property type="entry name" value="Epimerase_deHydtase"/>
</dbReference>
<dbReference type="STRING" id="1110509.Mhar_1348"/>
<reference evidence="3 4" key="1">
    <citation type="journal article" date="2012" name="PLoS ONE">
        <title>The genome characteristics and predicted function of methyl-group oxidation pathway in the obligate aceticlastic methanogens, Methanosaeta spp.</title>
        <authorList>
            <person name="Zhu J."/>
            <person name="Zheng H."/>
            <person name="Ai G."/>
            <person name="Zhang G."/>
            <person name="Liu D."/>
            <person name="Liu X."/>
            <person name="Dong X."/>
        </authorList>
    </citation>
    <scope>NUCLEOTIDE SEQUENCE [LARGE SCALE GENOMIC DNA]</scope>
    <source>
        <strain evidence="3 4">6Ac</strain>
    </source>
</reference>
<evidence type="ECO:0000256" key="1">
    <source>
        <dbReference type="ARBA" id="ARBA00007637"/>
    </source>
</evidence>
<dbReference type="EMBL" id="CP003117">
    <property type="protein sequence ID" value="AET64712.1"/>
    <property type="molecule type" value="Genomic_DNA"/>
</dbReference>
<gene>
    <name evidence="3" type="ordered locus">Mhar_1348</name>
</gene>
<dbReference type="SUPFAM" id="SSF51735">
    <property type="entry name" value="NAD(P)-binding Rossmann-fold domains"/>
    <property type="match status" value="1"/>
</dbReference>
<dbReference type="PATRIC" id="fig|1110509.7.peg.1497"/>
<name>G7WNV2_METH6</name>
<proteinExistence type="inferred from homology"/>
<evidence type="ECO:0000313" key="3">
    <source>
        <dbReference type="EMBL" id="AET64712.1"/>
    </source>
</evidence>
<dbReference type="CDD" id="cd05234">
    <property type="entry name" value="UDP_G4E_2_SDR_e"/>
    <property type="match status" value="1"/>
</dbReference>
<protein>
    <submittedName>
        <fullName evidence="3">NAD-dependent epimerase/dehydratase</fullName>
    </submittedName>
</protein>
<accession>G7WNV2</accession>